<dbReference type="PANTHER" id="PTHR42929">
    <property type="entry name" value="INNER MEMBRANE ABC TRANSPORTER PERMEASE PROTEIN YDCU-RELATED-RELATED"/>
    <property type="match status" value="1"/>
</dbReference>
<comment type="subcellular location">
    <subcellularLocation>
        <location evidence="1 8">Cell membrane</location>
        <topology evidence="1 8">Multi-pass membrane protein</topology>
    </subcellularLocation>
</comment>
<dbReference type="GO" id="GO:0055085">
    <property type="term" value="P:transmembrane transport"/>
    <property type="evidence" value="ECO:0007669"/>
    <property type="project" value="InterPro"/>
</dbReference>
<feature type="domain" description="ABC transmembrane type-1" evidence="10">
    <location>
        <begin position="91"/>
        <end position="302"/>
    </location>
</feature>
<dbReference type="GO" id="GO:0005886">
    <property type="term" value="C:plasma membrane"/>
    <property type="evidence" value="ECO:0007669"/>
    <property type="project" value="UniProtKB-SubCell"/>
</dbReference>
<proteinExistence type="inferred from homology"/>
<dbReference type="PATRIC" id="fig|134601.6.peg.1124"/>
<evidence type="ECO:0000313" key="12">
    <source>
        <dbReference type="Proteomes" id="UP000062255"/>
    </source>
</evidence>
<dbReference type="Proteomes" id="UP000062255">
    <property type="component" value="Chromosome"/>
</dbReference>
<evidence type="ECO:0000256" key="5">
    <source>
        <dbReference type="ARBA" id="ARBA00022692"/>
    </source>
</evidence>
<dbReference type="InterPro" id="IPR000515">
    <property type="entry name" value="MetI-like"/>
</dbReference>
<name>A0A0K0X1V8_MYCGD</name>
<comment type="similarity">
    <text evidence="2">Belongs to the binding-protein-dependent transport system permease family. CysTW subfamily.</text>
</comment>
<dbReference type="SUPFAM" id="SSF161098">
    <property type="entry name" value="MetI-like"/>
    <property type="match status" value="1"/>
</dbReference>
<feature type="transmembrane region" description="Helical" evidence="8">
    <location>
        <begin position="223"/>
        <end position="244"/>
    </location>
</feature>
<dbReference type="AlphaFoldDB" id="A0A0K0X1V8"/>
<dbReference type="OrthoDB" id="8404154at2"/>
<keyword evidence="6 8" id="KW-1133">Transmembrane helix</keyword>
<evidence type="ECO:0000256" key="4">
    <source>
        <dbReference type="ARBA" id="ARBA00022475"/>
    </source>
</evidence>
<evidence type="ECO:0000313" key="11">
    <source>
        <dbReference type="EMBL" id="AKS31409.1"/>
    </source>
</evidence>
<sequence length="317" mass="34265">MTTVSREVAGPTDDVSVGPGFSSVTPRRGFDAVRRIVTQWGPAVPFLVTAGGVLVAAALWLIRTSFSGPGGGWTLQPWQDIFAQQITRAAMVRSLGLSAVVATLCLVMGSVLAYLVSGLARRGRTAAQALLNVAANFGGASLAIAMVSTLGAVGFVRLLLQDWFGYTLGFDLYSFWGLVVTYLYFILPLYVLLVLPAMSVLRAEWWDAVQAAGGTRWHYWRRVGLPVLFPFLLSGWVLTFAWSLGQFSVPYALLGDTSATSLITTRLGNFLFSATGGTNRFERAAALAVFLMAISAVALVLYRLIANRMLARLENLR</sequence>
<dbReference type="PROSITE" id="PS50928">
    <property type="entry name" value="ABC_TM1"/>
    <property type="match status" value="1"/>
</dbReference>
<keyword evidence="7 8" id="KW-0472">Membrane</keyword>
<dbReference type="CDD" id="cd06261">
    <property type="entry name" value="TM_PBP2"/>
    <property type="match status" value="1"/>
</dbReference>
<organism evidence="11 12">
    <name type="scientific">Mycolicibacterium goodii</name>
    <name type="common">Mycobacterium goodii</name>
    <dbReference type="NCBI Taxonomy" id="134601"/>
    <lineage>
        <taxon>Bacteria</taxon>
        <taxon>Bacillati</taxon>
        <taxon>Actinomycetota</taxon>
        <taxon>Actinomycetes</taxon>
        <taxon>Mycobacteriales</taxon>
        <taxon>Mycobacteriaceae</taxon>
        <taxon>Mycolicibacterium</taxon>
    </lineage>
</organism>
<dbReference type="STRING" id="134601.AFA91_05415"/>
<evidence type="ECO:0000259" key="10">
    <source>
        <dbReference type="PROSITE" id="PS50928"/>
    </source>
</evidence>
<dbReference type="PANTHER" id="PTHR42929:SF1">
    <property type="entry name" value="INNER MEMBRANE ABC TRANSPORTER PERMEASE PROTEIN YDCU-RELATED"/>
    <property type="match status" value="1"/>
</dbReference>
<gene>
    <name evidence="11" type="ORF">AFA91_05415</name>
</gene>
<evidence type="ECO:0000256" key="9">
    <source>
        <dbReference type="SAM" id="MobiDB-lite"/>
    </source>
</evidence>
<accession>A0A0K0X1V8</accession>
<evidence type="ECO:0000256" key="7">
    <source>
        <dbReference type="ARBA" id="ARBA00023136"/>
    </source>
</evidence>
<dbReference type="InterPro" id="IPR035906">
    <property type="entry name" value="MetI-like_sf"/>
</dbReference>
<protein>
    <submittedName>
        <fullName evidence="11">ABC transporter permease</fullName>
    </submittedName>
</protein>
<evidence type="ECO:0000256" key="6">
    <source>
        <dbReference type="ARBA" id="ARBA00022989"/>
    </source>
</evidence>
<dbReference type="KEGG" id="mgo:AFA91_05415"/>
<evidence type="ECO:0000256" key="1">
    <source>
        <dbReference type="ARBA" id="ARBA00004651"/>
    </source>
</evidence>
<evidence type="ECO:0000256" key="8">
    <source>
        <dbReference type="RuleBase" id="RU363032"/>
    </source>
</evidence>
<dbReference type="EMBL" id="CP012150">
    <property type="protein sequence ID" value="AKS31409.1"/>
    <property type="molecule type" value="Genomic_DNA"/>
</dbReference>
<feature type="transmembrane region" description="Helical" evidence="8">
    <location>
        <begin position="284"/>
        <end position="305"/>
    </location>
</feature>
<feature type="transmembrane region" description="Helical" evidence="8">
    <location>
        <begin position="173"/>
        <end position="195"/>
    </location>
</feature>
<reference evidence="11 12" key="1">
    <citation type="submission" date="2015-07" db="EMBL/GenBank/DDBJ databases">
        <title>Complete genome sequence of Mycobacterium goodii X7B, a facultative thermophilic biodesulfurizing bacterium.</title>
        <authorList>
            <person name="Yu B."/>
            <person name="Li F."/>
            <person name="Xu P."/>
        </authorList>
    </citation>
    <scope>NUCLEOTIDE SEQUENCE [LARGE SCALE GENOMIC DNA]</scope>
    <source>
        <strain evidence="11 12">X7B</strain>
    </source>
</reference>
<feature type="transmembrane region" description="Helical" evidence="8">
    <location>
        <begin position="129"/>
        <end position="153"/>
    </location>
</feature>
<feature type="region of interest" description="Disordered" evidence="9">
    <location>
        <begin position="1"/>
        <end position="20"/>
    </location>
</feature>
<dbReference type="RefSeq" id="WP_049743815.1">
    <property type="nucleotide sequence ID" value="NZ_CP012150.1"/>
</dbReference>
<evidence type="ECO:0000256" key="2">
    <source>
        <dbReference type="ARBA" id="ARBA00007069"/>
    </source>
</evidence>
<dbReference type="Gene3D" id="1.10.3720.10">
    <property type="entry name" value="MetI-like"/>
    <property type="match status" value="1"/>
</dbReference>
<evidence type="ECO:0000256" key="3">
    <source>
        <dbReference type="ARBA" id="ARBA00022448"/>
    </source>
</evidence>
<dbReference type="Pfam" id="PF00528">
    <property type="entry name" value="BPD_transp_1"/>
    <property type="match status" value="1"/>
</dbReference>
<feature type="transmembrane region" description="Helical" evidence="8">
    <location>
        <begin position="95"/>
        <end position="117"/>
    </location>
</feature>
<keyword evidence="4" id="KW-1003">Cell membrane</keyword>
<keyword evidence="3 8" id="KW-0813">Transport</keyword>
<feature type="transmembrane region" description="Helical" evidence="8">
    <location>
        <begin position="43"/>
        <end position="62"/>
    </location>
</feature>
<keyword evidence="5 8" id="KW-0812">Transmembrane</keyword>